<dbReference type="AlphaFoldDB" id="M0NJE7"/>
<accession>M0NJE7</accession>
<reference evidence="1 2" key="1">
    <citation type="journal article" date="2014" name="PLoS Genet.">
        <title>Phylogenetically driven sequencing of extremely halophilic archaea reveals strategies for static and dynamic osmo-response.</title>
        <authorList>
            <person name="Becker E.A."/>
            <person name="Seitzer P.M."/>
            <person name="Tritt A."/>
            <person name="Larsen D."/>
            <person name="Krusor M."/>
            <person name="Yao A.I."/>
            <person name="Wu D."/>
            <person name="Madern D."/>
            <person name="Eisen J.A."/>
            <person name="Darling A.E."/>
            <person name="Facciotti M.T."/>
        </authorList>
    </citation>
    <scope>NUCLEOTIDE SEQUENCE [LARGE SCALE GENOMIC DNA]</scope>
    <source>
        <strain evidence="1 2">JCM 13552</strain>
    </source>
</reference>
<evidence type="ECO:0000313" key="2">
    <source>
        <dbReference type="Proteomes" id="UP000011680"/>
    </source>
</evidence>
<dbReference type="EMBL" id="AOMF01000015">
    <property type="protein sequence ID" value="EMA56805.1"/>
    <property type="molecule type" value="Genomic_DNA"/>
</dbReference>
<dbReference type="STRING" id="1227457.C451_00325"/>
<sequence>MQRIYTMVAHRVEWVKHLRMDDQQIRNRIVEKMIRDGPITGGNKTTIDTAVNKYLPSHEQGRGKTLIDEMLADPDSPIEGYGGGGRQNIRLEGVPKAVEYLKANDGNVPFGYD</sequence>
<gene>
    <name evidence="1" type="ORF">C451_00325</name>
</gene>
<keyword evidence="2" id="KW-1185">Reference proteome</keyword>
<proteinExistence type="predicted"/>
<organism evidence="1 2">
    <name type="scientific">Halococcus thailandensis JCM 13552</name>
    <dbReference type="NCBI Taxonomy" id="1227457"/>
    <lineage>
        <taxon>Archaea</taxon>
        <taxon>Methanobacteriati</taxon>
        <taxon>Methanobacteriota</taxon>
        <taxon>Stenosarchaea group</taxon>
        <taxon>Halobacteria</taxon>
        <taxon>Halobacteriales</taxon>
        <taxon>Halococcaceae</taxon>
        <taxon>Halococcus</taxon>
    </lineage>
</organism>
<evidence type="ECO:0000313" key="1">
    <source>
        <dbReference type="EMBL" id="EMA56805.1"/>
    </source>
</evidence>
<dbReference type="eggNOG" id="ENOG502N65F">
    <property type="taxonomic scope" value="Archaea"/>
</dbReference>
<dbReference type="Proteomes" id="UP000011680">
    <property type="component" value="Unassembled WGS sequence"/>
</dbReference>
<comment type="caution">
    <text evidence="1">The sequence shown here is derived from an EMBL/GenBank/DDBJ whole genome shotgun (WGS) entry which is preliminary data.</text>
</comment>
<name>M0NJE7_9EURY</name>
<protein>
    <submittedName>
        <fullName evidence="1">Uncharacterized protein</fullName>
    </submittedName>
</protein>
<dbReference type="PATRIC" id="fig|1227457.3.peg.58"/>